<dbReference type="Pfam" id="PF02518">
    <property type="entry name" value="HATPase_c"/>
    <property type="match status" value="1"/>
</dbReference>
<organism evidence="13 14">
    <name type="scientific">Actinopolymorpha pittospori</name>
    <dbReference type="NCBI Taxonomy" id="648752"/>
    <lineage>
        <taxon>Bacteria</taxon>
        <taxon>Bacillati</taxon>
        <taxon>Actinomycetota</taxon>
        <taxon>Actinomycetes</taxon>
        <taxon>Propionibacteriales</taxon>
        <taxon>Actinopolymorphaceae</taxon>
        <taxon>Actinopolymorpha</taxon>
    </lineage>
</organism>
<keyword evidence="6 13" id="KW-0418">Kinase</keyword>
<dbReference type="SUPFAM" id="SSF55874">
    <property type="entry name" value="ATPase domain of HSP90 chaperone/DNA topoisomerase II/histidine kinase"/>
    <property type="match status" value="1"/>
</dbReference>
<evidence type="ECO:0000256" key="5">
    <source>
        <dbReference type="ARBA" id="ARBA00022741"/>
    </source>
</evidence>
<dbReference type="PANTHER" id="PTHR24421:SF10">
    <property type="entry name" value="NITRATE_NITRITE SENSOR PROTEIN NARQ"/>
    <property type="match status" value="1"/>
</dbReference>
<dbReference type="GO" id="GO:0046983">
    <property type="term" value="F:protein dimerization activity"/>
    <property type="evidence" value="ECO:0007669"/>
    <property type="project" value="InterPro"/>
</dbReference>
<feature type="domain" description="Histidine kinase/HSP90-like ATPase" evidence="11">
    <location>
        <begin position="313"/>
        <end position="402"/>
    </location>
</feature>
<dbReference type="EC" id="2.7.13.3" evidence="2"/>
<dbReference type="GO" id="GO:0005524">
    <property type="term" value="F:ATP binding"/>
    <property type="evidence" value="ECO:0007669"/>
    <property type="project" value="UniProtKB-KW"/>
</dbReference>
<feature type="transmembrane region" description="Helical" evidence="10">
    <location>
        <begin position="154"/>
        <end position="174"/>
    </location>
</feature>
<feature type="transmembrane region" description="Helical" evidence="10">
    <location>
        <begin position="124"/>
        <end position="142"/>
    </location>
</feature>
<keyword evidence="14" id="KW-1185">Reference proteome</keyword>
<evidence type="ECO:0000256" key="9">
    <source>
        <dbReference type="SAM" id="MobiDB-lite"/>
    </source>
</evidence>
<feature type="transmembrane region" description="Helical" evidence="10">
    <location>
        <begin position="48"/>
        <end position="68"/>
    </location>
</feature>
<keyword evidence="4" id="KW-0808">Transferase</keyword>
<evidence type="ECO:0000256" key="10">
    <source>
        <dbReference type="SAM" id="Phobius"/>
    </source>
</evidence>
<evidence type="ECO:0000313" key="13">
    <source>
        <dbReference type="EMBL" id="MBE1607933.1"/>
    </source>
</evidence>
<dbReference type="InterPro" id="IPR050482">
    <property type="entry name" value="Sensor_HK_TwoCompSys"/>
</dbReference>
<dbReference type="InterPro" id="IPR036890">
    <property type="entry name" value="HATPase_C_sf"/>
</dbReference>
<evidence type="ECO:0000256" key="4">
    <source>
        <dbReference type="ARBA" id="ARBA00022679"/>
    </source>
</evidence>
<evidence type="ECO:0000259" key="12">
    <source>
        <dbReference type="Pfam" id="PF07730"/>
    </source>
</evidence>
<feature type="transmembrane region" description="Helical" evidence="10">
    <location>
        <begin position="100"/>
        <end position="117"/>
    </location>
</feature>
<protein>
    <recommendedName>
        <fullName evidence="2">histidine kinase</fullName>
        <ecNumber evidence="2">2.7.13.3</ecNumber>
    </recommendedName>
</protein>
<dbReference type="GO" id="GO:0016020">
    <property type="term" value="C:membrane"/>
    <property type="evidence" value="ECO:0007669"/>
    <property type="project" value="InterPro"/>
</dbReference>
<dbReference type="EMBL" id="JADBEM010000001">
    <property type="protein sequence ID" value="MBE1607933.1"/>
    <property type="molecule type" value="Genomic_DNA"/>
</dbReference>
<dbReference type="CDD" id="cd16917">
    <property type="entry name" value="HATPase_UhpB-NarQ-NarX-like"/>
    <property type="match status" value="1"/>
</dbReference>
<dbReference type="GO" id="GO:0000155">
    <property type="term" value="F:phosphorelay sensor kinase activity"/>
    <property type="evidence" value="ECO:0007669"/>
    <property type="project" value="InterPro"/>
</dbReference>
<sequence length="433" mass="46311">MTDEARGDDSGGLRATGWLRVALLVGAVALTAILASSGAVFTSTNYRVVGYTAGFGTLFAFWQAAPVVIAIFRPLLAWCVLVPSFVVSLVVRPIDPSEPWPLLPTALIAYLVVQLAVSLRRSLLVAVPAWLLASAALVTLAVRHQPRVAPGPDITLFVLLSALMLVAGTSIRLVSQARNRLAEEEHLTAEERHRRRLLEERARIAREMHDIVAHHMSMIVVQASTAEYRLEGLNAAAKEEFTSISETARESLTEMRRLLKVLREEGTDPQRVPQPGLERIPSLVESTERAGTPVRLHLGQVPDRIPELIGLTAYRVVQESLSNVVRHASGAPTEVTVSAEDARLTVRIVNDAPKGKPAPVESTGAGHGLVGMRERVRLAAGELVAGPRPEGGFGVWASLPLAPASAGQSDGPSAGQTNGRSVGQLDGRSKGHA</sequence>
<evidence type="ECO:0000259" key="11">
    <source>
        <dbReference type="Pfam" id="PF02518"/>
    </source>
</evidence>
<evidence type="ECO:0000256" key="1">
    <source>
        <dbReference type="ARBA" id="ARBA00000085"/>
    </source>
</evidence>
<keyword evidence="10" id="KW-1133">Transmembrane helix</keyword>
<dbReference type="Pfam" id="PF07730">
    <property type="entry name" value="HisKA_3"/>
    <property type="match status" value="1"/>
</dbReference>
<dbReference type="InterPro" id="IPR003594">
    <property type="entry name" value="HATPase_dom"/>
</dbReference>
<evidence type="ECO:0000256" key="8">
    <source>
        <dbReference type="ARBA" id="ARBA00023012"/>
    </source>
</evidence>
<accession>A0A927N087</accession>
<name>A0A927N087_9ACTN</name>
<keyword evidence="5" id="KW-0547">Nucleotide-binding</keyword>
<evidence type="ECO:0000256" key="3">
    <source>
        <dbReference type="ARBA" id="ARBA00022553"/>
    </source>
</evidence>
<feature type="transmembrane region" description="Helical" evidence="10">
    <location>
        <begin position="75"/>
        <end position="94"/>
    </location>
</feature>
<keyword evidence="3" id="KW-0597">Phosphoprotein</keyword>
<dbReference type="InterPro" id="IPR011712">
    <property type="entry name" value="Sig_transdc_His_kin_sub3_dim/P"/>
</dbReference>
<dbReference type="Gene3D" id="3.30.565.10">
    <property type="entry name" value="Histidine kinase-like ATPase, C-terminal domain"/>
    <property type="match status" value="1"/>
</dbReference>
<feature type="domain" description="Signal transduction histidine kinase subgroup 3 dimerisation and phosphoacceptor" evidence="12">
    <location>
        <begin position="200"/>
        <end position="265"/>
    </location>
</feature>
<evidence type="ECO:0000256" key="6">
    <source>
        <dbReference type="ARBA" id="ARBA00022777"/>
    </source>
</evidence>
<evidence type="ECO:0000256" key="2">
    <source>
        <dbReference type="ARBA" id="ARBA00012438"/>
    </source>
</evidence>
<keyword evidence="8" id="KW-0902">Two-component regulatory system</keyword>
<keyword evidence="10" id="KW-0472">Membrane</keyword>
<dbReference type="AlphaFoldDB" id="A0A927N087"/>
<evidence type="ECO:0000313" key="14">
    <source>
        <dbReference type="Proteomes" id="UP000638648"/>
    </source>
</evidence>
<proteinExistence type="predicted"/>
<feature type="region of interest" description="Disordered" evidence="9">
    <location>
        <begin position="402"/>
        <end position="433"/>
    </location>
</feature>
<gene>
    <name evidence="13" type="ORF">HEB94_004781</name>
</gene>
<keyword evidence="10" id="KW-0812">Transmembrane</keyword>
<comment type="catalytic activity">
    <reaction evidence="1">
        <text>ATP + protein L-histidine = ADP + protein N-phospho-L-histidine.</text>
        <dbReference type="EC" id="2.7.13.3"/>
    </reaction>
</comment>
<dbReference type="Proteomes" id="UP000638648">
    <property type="component" value="Unassembled WGS sequence"/>
</dbReference>
<dbReference type="Gene3D" id="1.20.5.1930">
    <property type="match status" value="1"/>
</dbReference>
<keyword evidence="7" id="KW-0067">ATP-binding</keyword>
<reference evidence="13" key="1">
    <citation type="submission" date="2020-10" db="EMBL/GenBank/DDBJ databases">
        <title>Sequencing the genomes of 1000 actinobacteria strains.</title>
        <authorList>
            <person name="Klenk H.-P."/>
        </authorList>
    </citation>
    <scope>NUCLEOTIDE SEQUENCE</scope>
    <source>
        <strain evidence="13">DSM 45354</strain>
    </source>
</reference>
<dbReference type="RefSeq" id="WP_192751803.1">
    <property type="nucleotide sequence ID" value="NZ_BAABJL010000040.1"/>
</dbReference>
<comment type="caution">
    <text evidence="13">The sequence shown here is derived from an EMBL/GenBank/DDBJ whole genome shotgun (WGS) entry which is preliminary data.</text>
</comment>
<feature type="transmembrane region" description="Helical" evidence="10">
    <location>
        <begin position="21"/>
        <end position="42"/>
    </location>
</feature>
<feature type="compositionally biased region" description="Polar residues" evidence="9">
    <location>
        <begin position="406"/>
        <end position="421"/>
    </location>
</feature>
<evidence type="ECO:0000256" key="7">
    <source>
        <dbReference type="ARBA" id="ARBA00022840"/>
    </source>
</evidence>
<dbReference type="PANTHER" id="PTHR24421">
    <property type="entry name" value="NITRATE/NITRITE SENSOR PROTEIN NARX-RELATED"/>
    <property type="match status" value="1"/>
</dbReference>